<keyword evidence="2" id="KW-1185">Reference proteome</keyword>
<gene>
    <name evidence="1" type="ORF">T03_11433</name>
</gene>
<accession>A0A0V1D5B2</accession>
<reference evidence="1 2" key="1">
    <citation type="submission" date="2015-01" db="EMBL/GenBank/DDBJ databases">
        <title>Evolution of Trichinella species and genotypes.</title>
        <authorList>
            <person name="Korhonen P.K."/>
            <person name="Edoardo P."/>
            <person name="Giuseppe L.R."/>
            <person name="Gasser R.B."/>
        </authorList>
    </citation>
    <scope>NUCLEOTIDE SEQUENCE [LARGE SCALE GENOMIC DNA]</scope>
    <source>
        <strain evidence="1">ISS120</strain>
    </source>
</reference>
<dbReference type="Proteomes" id="UP000054653">
    <property type="component" value="Unassembled WGS sequence"/>
</dbReference>
<proteinExistence type="predicted"/>
<evidence type="ECO:0000313" key="2">
    <source>
        <dbReference type="Proteomes" id="UP000054653"/>
    </source>
</evidence>
<name>A0A0V1D5B2_TRIBR</name>
<comment type="caution">
    <text evidence="1">The sequence shown here is derived from an EMBL/GenBank/DDBJ whole genome shotgun (WGS) entry which is preliminary data.</text>
</comment>
<sequence length="59" mass="6481">MHNKKYFVAENLFNSASLSTNAVSDVQYVHVACVSVRAAGLLLYCKNYEDLSSINILVG</sequence>
<evidence type="ECO:0000313" key="1">
    <source>
        <dbReference type="EMBL" id="KRY56685.1"/>
    </source>
</evidence>
<protein>
    <submittedName>
        <fullName evidence="1">Uncharacterized protein</fullName>
    </submittedName>
</protein>
<organism evidence="1 2">
    <name type="scientific">Trichinella britovi</name>
    <name type="common">Parasitic roundworm</name>
    <dbReference type="NCBI Taxonomy" id="45882"/>
    <lineage>
        <taxon>Eukaryota</taxon>
        <taxon>Metazoa</taxon>
        <taxon>Ecdysozoa</taxon>
        <taxon>Nematoda</taxon>
        <taxon>Enoplea</taxon>
        <taxon>Dorylaimia</taxon>
        <taxon>Trichinellida</taxon>
        <taxon>Trichinellidae</taxon>
        <taxon>Trichinella</taxon>
    </lineage>
</organism>
<dbReference type="AlphaFoldDB" id="A0A0V1D5B2"/>
<dbReference type="EMBL" id="JYDI01000040">
    <property type="protein sequence ID" value="KRY56685.1"/>
    <property type="molecule type" value="Genomic_DNA"/>
</dbReference>